<dbReference type="InterPro" id="IPR006151">
    <property type="entry name" value="Shikm_DH/Glu-tRNA_Rdtase"/>
</dbReference>
<dbReference type="EMBL" id="QURB01000001">
    <property type="protein sequence ID" value="RFC55801.1"/>
    <property type="molecule type" value="Genomic_DNA"/>
</dbReference>
<dbReference type="InterPro" id="IPR015895">
    <property type="entry name" value="4pyrrol_synth_GluRdtase_N"/>
</dbReference>
<comment type="pathway">
    <text evidence="1 8 13">Porphyrin-containing compound metabolism; protoporphyrin-IX biosynthesis; 5-aminolevulinate from L-glutamyl-tRNA(Glu): step 1/2.</text>
</comment>
<dbReference type="SUPFAM" id="SSF51735">
    <property type="entry name" value="NAD(P)-binding Rossmann-fold domains"/>
    <property type="match status" value="1"/>
</dbReference>
<evidence type="ECO:0000256" key="4">
    <source>
        <dbReference type="ARBA" id="ARBA00022857"/>
    </source>
</evidence>
<dbReference type="PANTHER" id="PTHR43013">
    <property type="entry name" value="GLUTAMYL-TRNA REDUCTASE"/>
    <property type="match status" value="1"/>
</dbReference>
<dbReference type="InterPro" id="IPR036343">
    <property type="entry name" value="GluRdtase_N_sf"/>
</dbReference>
<dbReference type="Proteomes" id="UP000257127">
    <property type="component" value="Unassembled WGS sequence"/>
</dbReference>
<dbReference type="InterPro" id="IPR036291">
    <property type="entry name" value="NAD(P)-bd_dom_sf"/>
</dbReference>
<dbReference type="GO" id="GO:0008883">
    <property type="term" value="F:glutamyl-tRNA reductase activity"/>
    <property type="evidence" value="ECO:0007669"/>
    <property type="project" value="UniProtKB-UniRule"/>
</dbReference>
<evidence type="ECO:0000256" key="1">
    <source>
        <dbReference type="ARBA" id="ARBA00005059"/>
    </source>
</evidence>
<evidence type="ECO:0000256" key="2">
    <source>
        <dbReference type="ARBA" id="ARBA00005916"/>
    </source>
</evidence>
<feature type="binding site" evidence="8 11">
    <location>
        <begin position="211"/>
        <end position="216"/>
    </location>
    <ligand>
        <name>NADP(+)</name>
        <dbReference type="ChEBI" id="CHEBI:58349"/>
    </ligand>
</feature>
<dbReference type="OrthoDB" id="110209at2"/>
<comment type="similarity">
    <text evidence="2 8 13">Belongs to the glutamyl-tRNA reductase family.</text>
</comment>
<dbReference type="GO" id="GO:0019353">
    <property type="term" value="P:protoporphyrinogen IX biosynthetic process from glutamate"/>
    <property type="evidence" value="ECO:0007669"/>
    <property type="project" value="TreeGrafter"/>
</dbReference>
<proteinExistence type="inferred from homology"/>
<gene>
    <name evidence="8 17" type="primary">hemA</name>
    <name evidence="17" type="ORF">DXU93_02370</name>
</gene>
<feature type="binding site" evidence="8 10">
    <location>
        <begin position="137"/>
        <end position="139"/>
    </location>
    <ligand>
        <name>substrate</name>
    </ligand>
</feature>
<protein>
    <recommendedName>
        <fullName evidence="3 8">Glutamyl-tRNA reductase</fullName>
        <shortName evidence="8">GluTR</shortName>
        <ecNumber evidence="3 8">1.2.1.70</ecNumber>
    </recommendedName>
</protein>
<keyword evidence="5 8" id="KW-0560">Oxidoreductase</keyword>
<dbReference type="Pfam" id="PF00745">
    <property type="entry name" value="GlutR_dimer"/>
    <property type="match status" value="1"/>
</dbReference>
<organism evidence="17 18">
    <name type="scientific">Brumimicrobium aurantiacum</name>
    <dbReference type="NCBI Taxonomy" id="1737063"/>
    <lineage>
        <taxon>Bacteria</taxon>
        <taxon>Pseudomonadati</taxon>
        <taxon>Bacteroidota</taxon>
        <taxon>Flavobacteriia</taxon>
        <taxon>Flavobacteriales</taxon>
        <taxon>Crocinitomicaceae</taxon>
        <taxon>Brumimicrobium</taxon>
    </lineage>
</organism>
<feature type="binding site" evidence="8 10">
    <location>
        <begin position="69"/>
        <end position="72"/>
    </location>
    <ligand>
        <name>substrate</name>
    </ligand>
</feature>
<dbReference type="SUPFAM" id="SSF69742">
    <property type="entry name" value="Glutamyl tRNA-reductase catalytic, N-terminal domain"/>
    <property type="match status" value="1"/>
</dbReference>
<feature type="domain" description="Tetrapyrrole biosynthesis glutamyl-tRNA reductase dimerisation" evidence="14">
    <location>
        <begin position="342"/>
        <end position="421"/>
    </location>
</feature>
<evidence type="ECO:0000259" key="15">
    <source>
        <dbReference type="Pfam" id="PF01488"/>
    </source>
</evidence>
<dbReference type="InterPro" id="IPR018214">
    <property type="entry name" value="GluRdtase_CS"/>
</dbReference>
<evidence type="ECO:0000259" key="16">
    <source>
        <dbReference type="Pfam" id="PF05201"/>
    </source>
</evidence>
<evidence type="ECO:0000256" key="5">
    <source>
        <dbReference type="ARBA" id="ARBA00023002"/>
    </source>
</evidence>
<evidence type="ECO:0000256" key="11">
    <source>
        <dbReference type="PIRSR" id="PIRSR000445-3"/>
    </source>
</evidence>
<evidence type="ECO:0000256" key="10">
    <source>
        <dbReference type="PIRSR" id="PIRSR000445-2"/>
    </source>
</evidence>
<comment type="miscellaneous">
    <text evidence="8">During catalysis, the active site Cys acts as a nucleophile attacking the alpha-carbonyl group of tRNA-bound glutamate with the formation of a thioester intermediate between enzyme and glutamate, and the concomitant release of tRNA(Glu). The thioester intermediate is finally reduced by direct hydride transfer from NADPH, to form the product GSA.</text>
</comment>
<comment type="function">
    <text evidence="8">Catalyzes the NADPH-dependent reduction of glutamyl-tRNA(Glu) to glutamate 1-semialdehyde (GSA).</text>
</comment>
<feature type="domain" description="Quinate/shikimate 5-dehydrogenase/glutamyl-tRNA reductase" evidence="15">
    <location>
        <begin position="204"/>
        <end position="327"/>
    </location>
</feature>
<dbReference type="RefSeq" id="WP_116879636.1">
    <property type="nucleotide sequence ID" value="NZ_QURB01000001.1"/>
</dbReference>
<sequence>MTIKTGIITIFASTKREDSVKGIQIFAFTHRQLEVSQIGLLHIAIDDQKEKLSLLKSKFDLDELMYVSTCNRVEFIISRKEEIDTLTFQSFLAFLFPHLNADQLSLFGKQVEKYDDFSAVEHLIKVTSSIDSMVIGEREIITQIRKAFDTCKSFDLTGDSIRLMIRHTIETAKRIYTETNIAQSPVSVVSLAYHTLRLKEIPLDARILIIGAGVTNTNMSRFLKKHGFTNFAVFNRTLSKAQNLAQQLNGEAYSLNELPIYNKGFDIIITCTGADSSIISPTLYTHLLNGDQDSKIVIDLAIPNDLDVKVTETNTLDYISIEYLQKISSKNLEKRAREIIHVEEIVEDAVREFKSIAHEREVERAMRKVPQTVKEIKTAAIEQVFAKEIENLDDTSKETVEKIIAYFEKKYMSVPMKMAKEILLKK</sequence>
<dbReference type="Pfam" id="PF05201">
    <property type="entry name" value="GlutR_N"/>
    <property type="match status" value="1"/>
</dbReference>
<name>A0A3E1F1U3_9FLAO</name>
<accession>A0A3E1F1U3</accession>
<feature type="domain" description="Glutamyl-tRNA reductase N-terminal" evidence="16">
    <location>
        <begin position="28"/>
        <end position="179"/>
    </location>
</feature>
<dbReference type="PROSITE" id="PS00747">
    <property type="entry name" value="GLUTR"/>
    <property type="match status" value="1"/>
</dbReference>
<feature type="binding site" evidence="8 10">
    <location>
        <position position="132"/>
    </location>
    <ligand>
        <name>substrate</name>
    </ligand>
</feature>
<evidence type="ECO:0000313" key="17">
    <source>
        <dbReference type="EMBL" id="RFC55801.1"/>
    </source>
</evidence>
<evidence type="ECO:0000256" key="8">
    <source>
        <dbReference type="HAMAP-Rule" id="MF_00087"/>
    </source>
</evidence>
<feature type="active site" description="Nucleophile" evidence="8 9">
    <location>
        <position position="70"/>
    </location>
</feature>
<dbReference type="Pfam" id="PF01488">
    <property type="entry name" value="Shikimate_DH"/>
    <property type="match status" value="1"/>
</dbReference>
<dbReference type="NCBIfam" id="TIGR01035">
    <property type="entry name" value="hemA"/>
    <property type="match status" value="1"/>
</dbReference>
<dbReference type="HAMAP" id="MF_00087">
    <property type="entry name" value="Glu_tRNA_reductase"/>
    <property type="match status" value="1"/>
</dbReference>
<evidence type="ECO:0000256" key="9">
    <source>
        <dbReference type="PIRSR" id="PIRSR000445-1"/>
    </source>
</evidence>
<dbReference type="InterPro" id="IPR000343">
    <property type="entry name" value="4pyrrol_synth_GluRdtase"/>
</dbReference>
<dbReference type="EC" id="1.2.1.70" evidence="3 8"/>
<keyword evidence="6 8" id="KW-0627">Porphyrin biosynthesis</keyword>
<dbReference type="InterPro" id="IPR015896">
    <property type="entry name" value="4pyrrol_synth_GluRdtase_dimer"/>
</dbReference>
<reference evidence="17 18" key="1">
    <citation type="submission" date="2018-08" db="EMBL/GenBank/DDBJ databases">
        <title>The draft genome squence of Brumimicrobium sp. N62.</title>
        <authorList>
            <person name="Du Z.-J."/>
            <person name="Luo H.-R."/>
        </authorList>
    </citation>
    <scope>NUCLEOTIDE SEQUENCE [LARGE SCALE GENOMIC DNA]</scope>
    <source>
        <strain evidence="17 18">N62</strain>
    </source>
</reference>
<keyword evidence="18" id="KW-1185">Reference proteome</keyword>
<comment type="subunit">
    <text evidence="8">Homodimer.</text>
</comment>
<keyword evidence="4 8" id="KW-0521">NADP</keyword>
<dbReference type="Gene3D" id="3.40.50.720">
    <property type="entry name" value="NAD(P)-binding Rossmann-like Domain"/>
    <property type="match status" value="1"/>
</dbReference>
<evidence type="ECO:0000256" key="12">
    <source>
        <dbReference type="PIRSR" id="PIRSR000445-4"/>
    </source>
</evidence>
<evidence type="ECO:0000256" key="3">
    <source>
        <dbReference type="ARBA" id="ARBA00012970"/>
    </source>
</evidence>
<evidence type="ECO:0000313" key="18">
    <source>
        <dbReference type="Proteomes" id="UP000257127"/>
    </source>
</evidence>
<comment type="caution">
    <text evidence="17">The sequence shown here is derived from an EMBL/GenBank/DDBJ whole genome shotgun (WGS) entry which is preliminary data.</text>
</comment>
<evidence type="ECO:0000256" key="6">
    <source>
        <dbReference type="ARBA" id="ARBA00023244"/>
    </source>
</evidence>
<evidence type="ECO:0000259" key="14">
    <source>
        <dbReference type="Pfam" id="PF00745"/>
    </source>
</evidence>
<feature type="binding site" evidence="8 10">
    <location>
        <position position="143"/>
    </location>
    <ligand>
        <name>substrate</name>
    </ligand>
</feature>
<dbReference type="AlphaFoldDB" id="A0A3E1F1U3"/>
<evidence type="ECO:0000256" key="7">
    <source>
        <dbReference type="ARBA" id="ARBA00047464"/>
    </source>
</evidence>
<dbReference type="PIRSF" id="PIRSF000445">
    <property type="entry name" value="4pyrrol_synth_GluRdtase"/>
    <property type="match status" value="1"/>
</dbReference>
<dbReference type="UniPathway" id="UPA00251">
    <property type="reaction ID" value="UER00316"/>
</dbReference>
<comment type="catalytic activity">
    <reaction evidence="7 8 13">
        <text>(S)-4-amino-5-oxopentanoate + tRNA(Glu) + NADP(+) = L-glutamyl-tRNA(Glu) + NADPH + H(+)</text>
        <dbReference type="Rhea" id="RHEA:12344"/>
        <dbReference type="Rhea" id="RHEA-COMP:9663"/>
        <dbReference type="Rhea" id="RHEA-COMP:9680"/>
        <dbReference type="ChEBI" id="CHEBI:15378"/>
        <dbReference type="ChEBI" id="CHEBI:57501"/>
        <dbReference type="ChEBI" id="CHEBI:57783"/>
        <dbReference type="ChEBI" id="CHEBI:58349"/>
        <dbReference type="ChEBI" id="CHEBI:78442"/>
        <dbReference type="ChEBI" id="CHEBI:78520"/>
        <dbReference type="EC" id="1.2.1.70"/>
    </reaction>
</comment>
<evidence type="ECO:0000256" key="13">
    <source>
        <dbReference type="RuleBase" id="RU000584"/>
    </source>
</evidence>
<comment type="domain">
    <text evidence="8">Possesses an unusual extended V-shaped dimeric structure with each monomer consisting of three distinct domains arranged along a curved 'spinal' alpha-helix. The N-terminal catalytic domain specifically recognizes the glutamate moiety of the substrate. The second domain is the NADPH-binding domain, and the third C-terminal domain is responsible for dimerization.</text>
</comment>
<dbReference type="GO" id="GO:0050661">
    <property type="term" value="F:NADP binding"/>
    <property type="evidence" value="ECO:0007669"/>
    <property type="project" value="InterPro"/>
</dbReference>
<dbReference type="PANTHER" id="PTHR43013:SF1">
    <property type="entry name" value="GLUTAMYL-TRNA REDUCTASE"/>
    <property type="match status" value="1"/>
</dbReference>
<dbReference type="Gene3D" id="3.30.460.30">
    <property type="entry name" value="Glutamyl-tRNA reductase, N-terminal domain"/>
    <property type="match status" value="1"/>
</dbReference>
<feature type="site" description="Important for activity" evidence="8 12">
    <location>
        <position position="122"/>
    </location>
</feature>